<organism evidence="1 2">
    <name type="scientific">Roseateles koreensis</name>
    <dbReference type="NCBI Taxonomy" id="2987526"/>
    <lineage>
        <taxon>Bacteria</taxon>
        <taxon>Pseudomonadati</taxon>
        <taxon>Pseudomonadota</taxon>
        <taxon>Betaproteobacteria</taxon>
        <taxon>Burkholderiales</taxon>
        <taxon>Sphaerotilaceae</taxon>
        <taxon>Roseateles</taxon>
    </lineage>
</organism>
<accession>A0ABT5KX20</accession>
<comment type="caution">
    <text evidence="1">The sequence shown here is derived from an EMBL/GenBank/DDBJ whole genome shotgun (WGS) entry which is preliminary data.</text>
</comment>
<dbReference type="RefSeq" id="WP_273597436.1">
    <property type="nucleotide sequence ID" value="NZ_JAQQXS010000012.1"/>
</dbReference>
<evidence type="ECO:0000313" key="2">
    <source>
        <dbReference type="Proteomes" id="UP001219862"/>
    </source>
</evidence>
<proteinExistence type="predicted"/>
<dbReference type="Proteomes" id="UP001219862">
    <property type="component" value="Unassembled WGS sequence"/>
</dbReference>
<evidence type="ECO:0000313" key="1">
    <source>
        <dbReference type="EMBL" id="MDC8786322.1"/>
    </source>
</evidence>
<reference evidence="1 2" key="1">
    <citation type="submission" date="2022-10" db="EMBL/GenBank/DDBJ databases">
        <title>paucibacter sp. hw8 Genome sequencing.</title>
        <authorList>
            <person name="Park S."/>
        </authorList>
    </citation>
    <scope>NUCLEOTIDE SEQUENCE [LARGE SCALE GENOMIC DNA]</scope>
    <source>
        <strain evidence="2">hw8</strain>
    </source>
</reference>
<gene>
    <name evidence="1" type="ORF">PRZ01_14095</name>
</gene>
<keyword evidence="2" id="KW-1185">Reference proteome</keyword>
<protein>
    <submittedName>
        <fullName evidence="1">Uncharacterized protein</fullName>
    </submittedName>
</protein>
<name>A0ABT5KX20_9BURK</name>
<dbReference type="EMBL" id="JAQQXS010000012">
    <property type="protein sequence ID" value="MDC8786322.1"/>
    <property type="molecule type" value="Genomic_DNA"/>
</dbReference>
<sequence length="655" mass="73022">MDTNSPLALVTRKHSWQGGTVSFATEETLHHRRSVSQVFLHTEALGLQPGGLLEVVLRDMASPVHPSAANRFSAALTHASLDPRALAVLNTAPDALTGADVKHLFQCLSTYTATTTVDSAASVPNTAIGYLRKCTVPLKTGGFIADVLFKRKGSPRPKRPKTLSDFYDARAPEGFKEPLPALLPTIPQAQWRDFAYRHHQARLNSLQTIIEQTFRAYEALKSRISNLKREPVSMLPPRLAASVMAGKFPAHKPLAKHDPEIRLRLAALIAKREELHLHRNYTTVKYANMAGPQSWDETLVFRCPSHELKEILISDYFLTAPTLYCCLLAIQAETSWNSYTCLALTKEMIQPHGAGFLLTAIKSKTGQIQTAELFDIKSTISSAKSSDEKYEDDASEQDEDRLVIGSTAIAAIKLLLVQRETIDSLFEIEDQSLFLHAQTHFKTHAEGFLTFTPRGLYHRFRKRFKFPGLDNRILRNHGLSLDELRPKGSIHTAQASAGHANEQTTVNYTATASTRLFEEASILDYMMLLEASVHLVSGHRDRAKKSHSARAESGNLLFSSDILDAKAMGCVADAWMQSAGTLRLDIGKEEIYHCVLQRQIYRDYSKTLLQANMARFHTIHKPRIAFCESLYRFLKASEAAAVLAECERDIDAQAC</sequence>